<dbReference type="Pfam" id="PF05903">
    <property type="entry name" value="Peptidase_C97"/>
    <property type="match status" value="1"/>
</dbReference>
<reference evidence="7" key="1">
    <citation type="submission" date="2021-02" db="EMBL/GenBank/DDBJ databases">
        <authorList>
            <person name="Dougan E. K."/>
            <person name="Rhodes N."/>
            <person name="Thang M."/>
            <person name="Chan C."/>
        </authorList>
    </citation>
    <scope>NUCLEOTIDE SEQUENCE</scope>
</reference>
<keyword evidence="3" id="KW-0378">Hydrolase</keyword>
<gene>
    <name evidence="7" type="ORF">SNAT2548_LOCUS30418</name>
</gene>
<feature type="domain" description="EF-hand" evidence="5">
    <location>
        <begin position="217"/>
        <end position="252"/>
    </location>
</feature>
<dbReference type="SMART" id="SM00054">
    <property type="entry name" value="EFh"/>
    <property type="match status" value="2"/>
</dbReference>
<dbReference type="CDD" id="cd00051">
    <property type="entry name" value="EFh"/>
    <property type="match status" value="1"/>
</dbReference>
<dbReference type="PROSITE" id="PS50222">
    <property type="entry name" value="EF_HAND_2"/>
    <property type="match status" value="2"/>
</dbReference>
<comment type="caution">
    <text evidence="7">The sequence shown here is derived from an EMBL/GenBank/DDBJ whole genome shotgun (WGS) entry which is preliminary data.</text>
</comment>
<accession>A0A812TX59</accession>
<protein>
    <recommendedName>
        <fullName evidence="9">Calmodulin</fullName>
    </recommendedName>
</protein>
<dbReference type="SMART" id="SM01179">
    <property type="entry name" value="DUF862"/>
    <property type="match status" value="1"/>
</dbReference>
<dbReference type="Gene3D" id="3.90.1720.30">
    <property type="entry name" value="PPPDE domains"/>
    <property type="match status" value="1"/>
</dbReference>
<sequence length="300" mass="32414">MAPVMLHIYHVSTNSTVGAVNEYLEAIGTGAFHAGVEVRTEANGAMEYSYGYAPDRTGVFTNKPKECKAHIYKESLEMGDTTKTDSEIDEIIEQLKEDWPGFEYDLLRRNCCLFSKELVEKLGVGPVPTWVTNLAAAGATLHDGILKGKEIADKAAVMARAKAGEIDAKYNISGKVSAGAKEVMLAAGRFDEEYKVREKAFAAAVAVKAKAGELHQAAKDKAAEIHKDADADGDGKVSAEEMKLYLKEQLRTSHEKAMQAARDLHASVDKDGDGKITFEEAKTFATERAGACGCEACTVQ</sequence>
<dbReference type="Gene3D" id="1.10.238.10">
    <property type="entry name" value="EF-hand"/>
    <property type="match status" value="1"/>
</dbReference>
<organism evidence="7 8">
    <name type="scientific">Symbiodinium natans</name>
    <dbReference type="NCBI Taxonomy" id="878477"/>
    <lineage>
        <taxon>Eukaryota</taxon>
        <taxon>Sar</taxon>
        <taxon>Alveolata</taxon>
        <taxon>Dinophyceae</taxon>
        <taxon>Suessiales</taxon>
        <taxon>Symbiodiniaceae</taxon>
        <taxon>Symbiodinium</taxon>
    </lineage>
</organism>
<dbReference type="GO" id="GO:0005509">
    <property type="term" value="F:calcium ion binding"/>
    <property type="evidence" value="ECO:0007669"/>
    <property type="project" value="InterPro"/>
</dbReference>
<dbReference type="InterPro" id="IPR002048">
    <property type="entry name" value="EF_hand_dom"/>
</dbReference>
<keyword evidence="2" id="KW-0645">Protease</keyword>
<feature type="domain" description="EF-hand" evidence="5">
    <location>
        <begin position="256"/>
        <end position="291"/>
    </location>
</feature>
<evidence type="ECO:0008006" key="9">
    <source>
        <dbReference type="Google" id="ProtNLM"/>
    </source>
</evidence>
<dbReference type="PROSITE" id="PS00018">
    <property type="entry name" value="EF_HAND_1"/>
    <property type="match status" value="1"/>
</dbReference>
<evidence type="ECO:0000259" key="5">
    <source>
        <dbReference type="PROSITE" id="PS50222"/>
    </source>
</evidence>
<dbReference type="EMBL" id="CAJNDS010002606">
    <property type="protein sequence ID" value="CAE7542530.1"/>
    <property type="molecule type" value="Genomic_DNA"/>
</dbReference>
<evidence type="ECO:0000256" key="3">
    <source>
        <dbReference type="ARBA" id="ARBA00022801"/>
    </source>
</evidence>
<proteinExistence type="inferred from homology"/>
<comment type="similarity">
    <text evidence="1">Belongs to the DeSI family.</text>
</comment>
<evidence type="ECO:0000259" key="6">
    <source>
        <dbReference type="PROSITE" id="PS51858"/>
    </source>
</evidence>
<feature type="domain" description="PPPDE" evidence="6">
    <location>
        <begin position="2"/>
        <end position="146"/>
    </location>
</feature>
<dbReference type="PANTHER" id="PTHR12378:SF80">
    <property type="entry name" value="IP06716P-RELATED"/>
    <property type="match status" value="1"/>
</dbReference>
<dbReference type="SUPFAM" id="SSF47473">
    <property type="entry name" value="EF-hand"/>
    <property type="match status" value="1"/>
</dbReference>
<dbReference type="Pfam" id="PF13499">
    <property type="entry name" value="EF-hand_7"/>
    <property type="match status" value="1"/>
</dbReference>
<keyword evidence="4" id="KW-0106">Calcium</keyword>
<evidence type="ECO:0000256" key="2">
    <source>
        <dbReference type="ARBA" id="ARBA00022670"/>
    </source>
</evidence>
<dbReference type="Proteomes" id="UP000604046">
    <property type="component" value="Unassembled WGS sequence"/>
</dbReference>
<evidence type="ECO:0000313" key="8">
    <source>
        <dbReference type="Proteomes" id="UP000604046"/>
    </source>
</evidence>
<keyword evidence="8" id="KW-1185">Reference proteome</keyword>
<dbReference type="InterPro" id="IPR008580">
    <property type="entry name" value="PPPDE_dom"/>
</dbReference>
<dbReference type="PANTHER" id="PTHR12378">
    <property type="entry name" value="DESUMOYLATING ISOPEPTIDASE"/>
    <property type="match status" value="1"/>
</dbReference>
<dbReference type="GO" id="GO:0006508">
    <property type="term" value="P:proteolysis"/>
    <property type="evidence" value="ECO:0007669"/>
    <property type="project" value="UniProtKB-KW"/>
</dbReference>
<dbReference type="AlphaFoldDB" id="A0A812TX59"/>
<dbReference type="InterPro" id="IPR011992">
    <property type="entry name" value="EF-hand-dom_pair"/>
</dbReference>
<evidence type="ECO:0000256" key="1">
    <source>
        <dbReference type="ARBA" id="ARBA00008140"/>
    </source>
</evidence>
<dbReference type="GO" id="GO:0101005">
    <property type="term" value="F:deubiquitinase activity"/>
    <property type="evidence" value="ECO:0007669"/>
    <property type="project" value="TreeGrafter"/>
</dbReference>
<evidence type="ECO:0000313" key="7">
    <source>
        <dbReference type="EMBL" id="CAE7542530.1"/>
    </source>
</evidence>
<dbReference type="InterPro" id="IPR018247">
    <property type="entry name" value="EF_Hand_1_Ca_BS"/>
</dbReference>
<dbReference type="InterPro" id="IPR042266">
    <property type="entry name" value="PPPDE_sf"/>
</dbReference>
<dbReference type="PROSITE" id="PS51858">
    <property type="entry name" value="PPPDE"/>
    <property type="match status" value="1"/>
</dbReference>
<name>A0A812TX59_9DINO</name>
<dbReference type="GO" id="GO:0016579">
    <property type="term" value="P:protein deubiquitination"/>
    <property type="evidence" value="ECO:0007669"/>
    <property type="project" value="TreeGrafter"/>
</dbReference>
<evidence type="ECO:0000256" key="4">
    <source>
        <dbReference type="ARBA" id="ARBA00022837"/>
    </source>
</evidence>
<dbReference type="OrthoDB" id="412286at2759"/>